<accession>A0AAA9S088</accession>
<name>A0AAA9S088_BOVIN</name>
<dbReference type="Proteomes" id="UP000009136">
    <property type="component" value="Chromosome 19"/>
</dbReference>
<proteinExistence type="predicted"/>
<protein>
    <submittedName>
        <fullName evidence="2">Chromosome 19 C17orf107 homolog</fullName>
    </submittedName>
</protein>
<dbReference type="Pfam" id="PF17688">
    <property type="entry name" value="DUF5536"/>
    <property type="match status" value="1"/>
</dbReference>
<reference evidence="2" key="3">
    <citation type="submission" date="2025-09" db="UniProtKB">
        <authorList>
            <consortium name="Ensembl"/>
        </authorList>
    </citation>
    <scope>IDENTIFICATION</scope>
    <source>
        <strain evidence="2">Hereford</strain>
    </source>
</reference>
<feature type="compositionally biased region" description="Gly residues" evidence="1">
    <location>
        <begin position="150"/>
        <end position="166"/>
    </location>
</feature>
<reference evidence="2" key="2">
    <citation type="submission" date="2025-08" db="UniProtKB">
        <authorList>
            <consortium name="Ensembl"/>
        </authorList>
    </citation>
    <scope>IDENTIFICATION</scope>
    <source>
        <strain evidence="2">Hereford</strain>
    </source>
</reference>
<feature type="compositionally biased region" description="Low complexity" evidence="1">
    <location>
        <begin position="128"/>
        <end position="149"/>
    </location>
</feature>
<dbReference type="Ensembl" id="ENSBTAT00000109143.1">
    <property type="protein sequence ID" value="ENSBTAP00000076740.1"/>
    <property type="gene ID" value="ENSBTAG00000047992.3"/>
</dbReference>
<sequence length="231" mass="24326">MKGTPSSLETLLWVYHFHSSTEVALQPPLLSSLELVAAAAHEYLEQRFRELKSLEPREPENPPARKPTLGLVLREAAASVVNFGATLLEVGRRGAGRRRGSRERGSRSRDLCIPTNFCIPTTDLSPVGAAGATATRRRPGSGPRRWGSGWSPGPGSPGRGAGGSASGGCSRRERPAPAPGGLAMPVWTRSAGVSLIPATVATPSGPRNPWGTGEFKMRGELGARGVPAGWH</sequence>
<dbReference type="InterPro" id="IPR038963">
    <property type="entry name" value="C17orf107"/>
</dbReference>
<keyword evidence="3" id="KW-1185">Reference proteome</keyword>
<evidence type="ECO:0000313" key="2">
    <source>
        <dbReference type="Ensembl" id="ENSBTAP00000076740.1"/>
    </source>
</evidence>
<evidence type="ECO:0000313" key="3">
    <source>
        <dbReference type="Proteomes" id="UP000009136"/>
    </source>
</evidence>
<reference evidence="2" key="1">
    <citation type="submission" date="2018-03" db="EMBL/GenBank/DDBJ databases">
        <title>ARS-UCD1.2.</title>
        <authorList>
            <person name="Rosen B.D."/>
            <person name="Bickhart D.M."/>
            <person name="Koren S."/>
            <person name="Schnabel R.D."/>
            <person name="Hall R."/>
            <person name="Zimin A."/>
            <person name="Dreischer C."/>
            <person name="Schultheiss S."/>
            <person name="Schroeder S.G."/>
            <person name="Elsik C.G."/>
            <person name="Couldrey C."/>
            <person name="Liu G.E."/>
            <person name="Van Tassell C.P."/>
            <person name="Phillippy A.M."/>
            <person name="Smith T.P.L."/>
            <person name="Medrano J.F."/>
        </authorList>
    </citation>
    <scope>NUCLEOTIDE SEQUENCE [LARGE SCALE GENOMIC DNA]</scope>
    <source>
        <strain evidence="2">Hereford</strain>
    </source>
</reference>
<evidence type="ECO:0000256" key="1">
    <source>
        <dbReference type="SAM" id="MobiDB-lite"/>
    </source>
</evidence>
<organism evidence="2 3">
    <name type="scientific">Bos taurus</name>
    <name type="common">Bovine</name>
    <dbReference type="NCBI Taxonomy" id="9913"/>
    <lineage>
        <taxon>Eukaryota</taxon>
        <taxon>Metazoa</taxon>
        <taxon>Chordata</taxon>
        <taxon>Craniata</taxon>
        <taxon>Vertebrata</taxon>
        <taxon>Euteleostomi</taxon>
        <taxon>Mammalia</taxon>
        <taxon>Eutheria</taxon>
        <taxon>Laurasiatheria</taxon>
        <taxon>Artiodactyla</taxon>
        <taxon>Ruminantia</taxon>
        <taxon>Pecora</taxon>
        <taxon>Bovidae</taxon>
        <taxon>Bovinae</taxon>
        <taxon>Bos</taxon>
    </lineage>
</organism>
<dbReference type="AlphaFoldDB" id="A0AAA9S088"/>
<dbReference type="PANTHER" id="PTHR38506">
    <property type="entry name" value="RIKEN CDNA 4930544D05 GENE"/>
    <property type="match status" value="1"/>
</dbReference>
<gene>
    <name evidence="2" type="primary">C19H17orf107</name>
</gene>
<feature type="region of interest" description="Disordered" evidence="1">
    <location>
        <begin position="123"/>
        <end position="183"/>
    </location>
</feature>
<dbReference type="PANTHER" id="PTHR38506:SF1">
    <property type="entry name" value="RIKEN CDNA 4930544D05 GENE"/>
    <property type="match status" value="1"/>
</dbReference>
<dbReference type="GeneTree" id="ENSGT00400000024234"/>